<protein>
    <submittedName>
        <fullName evidence="2">WxL domain-containing protein</fullName>
    </submittedName>
</protein>
<reference evidence="2 3" key="1">
    <citation type="submission" date="2017-11" db="EMBL/GenBank/DDBJ databases">
        <title>Draft genome sequence of Enterococcus plantarum TRW2 strain isolated from lettuce.</title>
        <authorList>
            <person name="Kim E.B."/>
            <person name="Marco M.L."/>
            <person name="Williams T.R."/>
            <person name="You I.H."/>
        </authorList>
    </citation>
    <scope>NUCLEOTIDE SEQUENCE [LARGE SCALE GENOMIC DNA]</scope>
    <source>
        <strain evidence="2 3">TRW2</strain>
    </source>
</reference>
<name>A0A2W3YXV4_9ENTE</name>
<feature type="domain" description="WxL" evidence="1">
    <location>
        <begin position="42"/>
        <end position="263"/>
    </location>
</feature>
<dbReference type="Proteomes" id="UP000249828">
    <property type="component" value="Unassembled WGS sequence"/>
</dbReference>
<proteinExistence type="predicted"/>
<organism evidence="2 3">
    <name type="scientific">Enterococcus plantarum</name>
    <dbReference type="NCBI Taxonomy" id="1077675"/>
    <lineage>
        <taxon>Bacteria</taxon>
        <taxon>Bacillati</taxon>
        <taxon>Bacillota</taxon>
        <taxon>Bacilli</taxon>
        <taxon>Lactobacillales</taxon>
        <taxon>Enterococcaceae</taxon>
        <taxon>Enterococcus</taxon>
    </lineage>
</organism>
<dbReference type="RefSeq" id="WP_111248144.1">
    <property type="nucleotide sequence ID" value="NZ_PIEU01000084.1"/>
</dbReference>
<dbReference type="STRING" id="1077675.BCR22_12425"/>
<dbReference type="EMBL" id="PIEU01000084">
    <property type="protein sequence ID" value="PZL72471.1"/>
    <property type="molecule type" value="Genomic_DNA"/>
</dbReference>
<comment type="caution">
    <text evidence="2">The sequence shown here is derived from an EMBL/GenBank/DDBJ whole genome shotgun (WGS) entry which is preliminary data.</text>
</comment>
<accession>A0A2W3YXV4</accession>
<keyword evidence="3" id="KW-1185">Reference proteome</keyword>
<gene>
    <name evidence="2" type="ORF">CI088_10405</name>
</gene>
<sequence length="263" mass="28413">MNNSLTSIKLVVAIFVGVMLNPIVSYGVESGASLTLVGGDPNKGVLDPEDHTKIVDPGEIISTKGPLRLDYVPSFDFGKTRVSRKTMAAKADAQLLHQGSGPRANFIQVSDYRNTQAGWSLLVRQEHQFRDDTKANASLKGATLSFDKAWSYSSLGQAYAPSVSKETIVMNNIGDTYPLAEAEPGKGMGTWSISFGASETNPLKQANTLSVKRGKDNKIETNPSFENQKIYENDAIQLTIPASTAIQAGNYSTVLTWIIAELP</sequence>
<evidence type="ECO:0000313" key="3">
    <source>
        <dbReference type="Proteomes" id="UP000249828"/>
    </source>
</evidence>
<evidence type="ECO:0000313" key="2">
    <source>
        <dbReference type="EMBL" id="PZL72471.1"/>
    </source>
</evidence>
<dbReference type="AlphaFoldDB" id="A0A2W3YXV4"/>
<dbReference type="Pfam" id="PF13731">
    <property type="entry name" value="WxL"/>
    <property type="match status" value="1"/>
</dbReference>
<evidence type="ECO:0000259" key="1">
    <source>
        <dbReference type="Pfam" id="PF13731"/>
    </source>
</evidence>
<dbReference type="InterPro" id="IPR027994">
    <property type="entry name" value="WxL_dom"/>
</dbReference>